<proteinExistence type="predicted"/>
<name>A0AAV6K1U7_9ERIC</name>
<evidence type="ECO:0000313" key="5">
    <source>
        <dbReference type="EMBL" id="KAG5546365.1"/>
    </source>
</evidence>
<evidence type="ECO:0000313" key="6">
    <source>
        <dbReference type="Proteomes" id="UP000823749"/>
    </source>
</evidence>
<dbReference type="GO" id="GO:0016114">
    <property type="term" value="P:terpenoid biosynthetic process"/>
    <property type="evidence" value="ECO:0007669"/>
    <property type="project" value="InterPro"/>
</dbReference>
<evidence type="ECO:0000256" key="3">
    <source>
        <dbReference type="SAM" id="MobiDB-lite"/>
    </source>
</evidence>
<dbReference type="AlphaFoldDB" id="A0AAV6K1U7"/>
<protein>
    <recommendedName>
        <fullName evidence="4">Terpene synthase N-terminal domain-containing protein</fullName>
    </recommendedName>
</protein>
<reference evidence="5 6" key="1">
    <citation type="submission" date="2020-08" db="EMBL/GenBank/DDBJ databases">
        <title>Plant Genome Project.</title>
        <authorList>
            <person name="Zhang R.-G."/>
        </authorList>
    </citation>
    <scope>NUCLEOTIDE SEQUENCE [LARGE SCALE GENOMIC DNA]</scope>
    <source>
        <strain evidence="5">WSP0</strain>
        <tissue evidence="5">Leaf</tissue>
    </source>
</reference>
<keyword evidence="6" id="KW-1185">Reference proteome</keyword>
<feature type="region of interest" description="Disordered" evidence="3">
    <location>
        <begin position="1"/>
        <end position="23"/>
    </location>
</feature>
<evidence type="ECO:0000256" key="1">
    <source>
        <dbReference type="ARBA" id="ARBA00001946"/>
    </source>
</evidence>
<dbReference type="SUPFAM" id="SSF48239">
    <property type="entry name" value="Terpenoid cyclases/Protein prenyltransferases"/>
    <property type="match status" value="1"/>
</dbReference>
<evidence type="ECO:0000256" key="2">
    <source>
        <dbReference type="ARBA" id="ARBA00023239"/>
    </source>
</evidence>
<dbReference type="InterPro" id="IPR008949">
    <property type="entry name" value="Isoprenoid_synthase_dom_sf"/>
</dbReference>
<dbReference type="InterPro" id="IPR001906">
    <property type="entry name" value="Terpene_synth_N"/>
</dbReference>
<feature type="domain" description="Terpene synthase N-terminal" evidence="4">
    <location>
        <begin position="31"/>
        <end position="110"/>
    </location>
</feature>
<dbReference type="PANTHER" id="PTHR31225">
    <property type="entry name" value="OS04G0344100 PROTEIN-RELATED"/>
    <property type="match status" value="1"/>
</dbReference>
<dbReference type="Gene3D" id="1.50.10.130">
    <property type="entry name" value="Terpene synthase, N-terminal domain"/>
    <property type="match status" value="1"/>
</dbReference>
<dbReference type="Pfam" id="PF01397">
    <property type="entry name" value="Terpene_synth"/>
    <property type="match status" value="1"/>
</dbReference>
<dbReference type="InterPro" id="IPR050148">
    <property type="entry name" value="Terpene_synthase-like"/>
</dbReference>
<dbReference type="EMBL" id="JACTNZ010000006">
    <property type="protein sequence ID" value="KAG5546365.1"/>
    <property type="molecule type" value="Genomic_DNA"/>
</dbReference>
<dbReference type="Proteomes" id="UP000823749">
    <property type="component" value="Chromosome 6"/>
</dbReference>
<dbReference type="PANTHER" id="PTHR31225:SF221">
    <property type="entry name" value="(-)-GERMACRENE D SYNTHASE"/>
    <property type="match status" value="1"/>
</dbReference>
<dbReference type="GO" id="GO:0010333">
    <property type="term" value="F:terpene synthase activity"/>
    <property type="evidence" value="ECO:0007669"/>
    <property type="project" value="InterPro"/>
</dbReference>
<keyword evidence="2" id="KW-0456">Lyase</keyword>
<comment type="cofactor">
    <cofactor evidence="1">
        <name>Mg(2+)</name>
        <dbReference type="ChEBI" id="CHEBI:18420"/>
    </cofactor>
</comment>
<accession>A0AAV6K1U7</accession>
<gene>
    <name evidence="5" type="ORF">RHGRI_018519</name>
</gene>
<evidence type="ECO:0000259" key="4">
    <source>
        <dbReference type="Pfam" id="PF01397"/>
    </source>
</evidence>
<comment type="caution">
    <text evidence="5">The sequence shown here is derived from an EMBL/GenBank/DDBJ whole genome shotgun (WGS) entry which is preliminary data.</text>
</comment>
<dbReference type="InterPro" id="IPR008930">
    <property type="entry name" value="Terpenoid_cyclase/PrenylTrfase"/>
</dbReference>
<dbReference type="InterPro" id="IPR036965">
    <property type="entry name" value="Terpene_synth_N_sf"/>
</dbReference>
<organism evidence="5 6">
    <name type="scientific">Rhododendron griersonianum</name>
    <dbReference type="NCBI Taxonomy" id="479676"/>
    <lineage>
        <taxon>Eukaryota</taxon>
        <taxon>Viridiplantae</taxon>
        <taxon>Streptophyta</taxon>
        <taxon>Embryophyta</taxon>
        <taxon>Tracheophyta</taxon>
        <taxon>Spermatophyta</taxon>
        <taxon>Magnoliopsida</taxon>
        <taxon>eudicotyledons</taxon>
        <taxon>Gunneridae</taxon>
        <taxon>Pentapetalae</taxon>
        <taxon>asterids</taxon>
        <taxon>Ericales</taxon>
        <taxon>Ericaceae</taxon>
        <taxon>Ericoideae</taxon>
        <taxon>Rhodoreae</taxon>
        <taxon>Rhododendron</taxon>
    </lineage>
</organism>
<dbReference type="Gene3D" id="1.10.600.10">
    <property type="entry name" value="Farnesyl Diphosphate Synthase"/>
    <property type="match status" value="1"/>
</dbReference>
<sequence length="119" mass="13337">MEINSSPTLILTHGQVPEGTPRRSANFHPSVWGDYFLAYASVAMEPDVKTEQRIEQLKEKVKEMIVASADKPSQKLSLIDAIQRLGVGYHFETEIETTLQHIHETYHEMANNGSLISSA</sequence>